<dbReference type="AlphaFoldDB" id="A0A0A8YT00"/>
<proteinExistence type="predicted"/>
<organism evidence="1">
    <name type="scientific">Arundo donax</name>
    <name type="common">Giant reed</name>
    <name type="synonym">Donax arundinaceus</name>
    <dbReference type="NCBI Taxonomy" id="35708"/>
    <lineage>
        <taxon>Eukaryota</taxon>
        <taxon>Viridiplantae</taxon>
        <taxon>Streptophyta</taxon>
        <taxon>Embryophyta</taxon>
        <taxon>Tracheophyta</taxon>
        <taxon>Spermatophyta</taxon>
        <taxon>Magnoliopsida</taxon>
        <taxon>Liliopsida</taxon>
        <taxon>Poales</taxon>
        <taxon>Poaceae</taxon>
        <taxon>PACMAD clade</taxon>
        <taxon>Arundinoideae</taxon>
        <taxon>Arundineae</taxon>
        <taxon>Arundo</taxon>
    </lineage>
</organism>
<evidence type="ECO:0000313" key="1">
    <source>
        <dbReference type="EMBL" id="JAD27705.1"/>
    </source>
</evidence>
<sequence length="38" mass="4097">MESDEAGEDAGVGLVRVDEHLLHDIVRVRARAVVVVLA</sequence>
<reference evidence="1" key="1">
    <citation type="submission" date="2014-09" db="EMBL/GenBank/DDBJ databases">
        <authorList>
            <person name="Magalhaes I.L.F."/>
            <person name="Oliveira U."/>
            <person name="Santos F.R."/>
            <person name="Vidigal T.H.D.A."/>
            <person name="Brescovit A.D."/>
            <person name="Santos A.J."/>
        </authorList>
    </citation>
    <scope>NUCLEOTIDE SEQUENCE</scope>
    <source>
        <tissue evidence="1">Shoot tissue taken approximately 20 cm above the soil surface</tissue>
    </source>
</reference>
<dbReference type="EMBL" id="GBRH01270190">
    <property type="protein sequence ID" value="JAD27705.1"/>
    <property type="molecule type" value="Transcribed_RNA"/>
</dbReference>
<reference evidence="1" key="2">
    <citation type="journal article" date="2015" name="Data Brief">
        <title>Shoot transcriptome of the giant reed, Arundo donax.</title>
        <authorList>
            <person name="Barrero R.A."/>
            <person name="Guerrero F.D."/>
            <person name="Moolhuijzen P."/>
            <person name="Goolsby J.A."/>
            <person name="Tidwell J."/>
            <person name="Bellgard S.E."/>
            <person name="Bellgard M.I."/>
        </authorList>
    </citation>
    <scope>NUCLEOTIDE SEQUENCE</scope>
    <source>
        <tissue evidence="1">Shoot tissue taken approximately 20 cm above the soil surface</tissue>
    </source>
</reference>
<accession>A0A0A8YT00</accession>
<protein>
    <submittedName>
        <fullName evidence="1">TIDP3438</fullName>
    </submittedName>
</protein>
<name>A0A0A8YT00_ARUDO</name>